<comment type="caution">
    <text evidence="2">The sequence shown here is derived from an EMBL/GenBank/DDBJ whole genome shotgun (WGS) entry which is preliminary data.</text>
</comment>
<name>A0ABQ3N538_9BACI</name>
<protein>
    <recommendedName>
        <fullName evidence="1">Restriction endonuclease type IV Mrr domain-containing protein</fullName>
    </recommendedName>
</protein>
<keyword evidence="3" id="KW-1185">Reference proteome</keyword>
<evidence type="ECO:0000313" key="2">
    <source>
        <dbReference type="EMBL" id="GHH98637.1"/>
    </source>
</evidence>
<feature type="domain" description="Restriction endonuclease type IV Mrr" evidence="1">
    <location>
        <begin position="11"/>
        <end position="100"/>
    </location>
</feature>
<dbReference type="Proteomes" id="UP000637074">
    <property type="component" value="Unassembled WGS sequence"/>
</dbReference>
<proteinExistence type="predicted"/>
<organism evidence="2 3">
    <name type="scientific">Neobacillus kokaensis</name>
    <dbReference type="NCBI Taxonomy" id="2759023"/>
    <lineage>
        <taxon>Bacteria</taxon>
        <taxon>Bacillati</taxon>
        <taxon>Bacillota</taxon>
        <taxon>Bacilli</taxon>
        <taxon>Bacillales</taxon>
        <taxon>Bacillaceae</taxon>
        <taxon>Neobacillus</taxon>
    </lineage>
</organism>
<dbReference type="Pfam" id="PF04471">
    <property type="entry name" value="Mrr_cat"/>
    <property type="match status" value="1"/>
</dbReference>
<dbReference type="RefSeq" id="WP_191272682.1">
    <property type="nucleotide sequence ID" value="NZ_BNDS01000008.1"/>
</dbReference>
<dbReference type="InterPro" id="IPR007560">
    <property type="entry name" value="Restrct_endonuc_IV_Mrr"/>
</dbReference>
<sequence length="178" mass="20721">MIEVDGINWSEVNHQHFEKFIYYLLAFEGHFYNRMWFGKGGGDKGRDVVAKTFEKLPFGLAYERKWIFQCKKWATMPDKGAIMNEAFTVMEHKPDYWVLVIPVDPSPDKIDYFSVIEENANFKMVVIPLSQIQELLYKYPELKYVLLNGKFPDTSAEPLGVKKIEILDEKEPTEGGEV</sequence>
<evidence type="ECO:0000313" key="3">
    <source>
        <dbReference type="Proteomes" id="UP000637074"/>
    </source>
</evidence>
<reference evidence="2 3" key="1">
    <citation type="journal article" date="2022" name="Int. J. Syst. Evol. Microbiol.">
        <title>Neobacillus kokaensis sp. nov., isolated from soil.</title>
        <authorList>
            <person name="Yuki K."/>
            <person name="Matsubara H."/>
            <person name="Yamaguchi S."/>
        </authorList>
    </citation>
    <scope>NUCLEOTIDE SEQUENCE [LARGE SCALE GENOMIC DNA]</scope>
    <source>
        <strain evidence="2 3">LOB 377</strain>
    </source>
</reference>
<gene>
    <name evidence="2" type="ORF">AM1BK_21800</name>
</gene>
<accession>A0ABQ3N538</accession>
<dbReference type="InterPro" id="IPR011856">
    <property type="entry name" value="tRNA_endonuc-like_dom_sf"/>
</dbReference>
<evidence type="ECO:0000259" key="1">
    <source>
        <dbReference type="Pfam" id="PF04471"/>
    </source>
</evidence>
<dbReference type="EMBL" id="BNDS01000008">
    <property type="protein sequence ID" value="GHH98637.1"/>
    <property type="molecule type" value="Genomic_DNA"/>
</dbReference>
<dbReference type="Gene3D" id="3.40.1350.10">
    <property type="match status" value="1"/>
</dbReference>